<reference evidence="1 2" key="1">
    <citation type="journal article" date="2013" name="PLoS Genet.">
        <title>Comparative genome structure, secondary metabolite, and effector coding capacity across Cochliobolus pathogens.</title>
        <authorList>
            <person name="Condon B.J."/>
            <person name="Leng Y."/>
            <person name="Wu D."/>
            <person name="Bushley K.E."/>
            <person name="Ohm R.A."/>
            <person name="Otillar R."/>
            <person name="Martin J."/>
            <person name="Schackwitz W."/>
            <person name="Grimwood J."/>
            <person name="MohdZainudin N."/>
            <person name="Xue C."/>
            <person name="Wang R."/>
            <person name="Manning V.A."/>
            <person name="Dhillon B."/>
            <person name="Tu Z.J."/>
            <person name="Steffenson B.J."/>
            <person name="Salamov A."/>
            <person name="Sun H."/>
            <person name="Lowry S."/>
            <person name="LaButti K."/>
            <person name="Han J."/>
            <person name="Copeland A."/>
            <person name="Lindquist E."/>
            <person name="Barry K."/>
            <person name="Schmutz J."/>
            <person name="Baker S.E."/>
            <person name="Ciuffetti L.M."/>
            <person name="Grigoriev I.V."/>
            <person name="Zhong S."/>
            <person name="Turgeon B.G."/>
        </authorList>
    </citation>
    <scope>NUCLEOTIDE SEQUENCE [LARGE SCALE GENOMIC DNA]</scope>
    <source>
        <strain evidence="1 2">26-R-13</strain>
    </source>
</reference>
<dbReference type="GeneID" id="19144696"/>
<dbReference type="RefSeq" id="XP_007719074.1">
    <property type="nucleotide sequence ID" value="XM_007720884.1"/>
</dbReference>
<gene>
    <name evidence="1" type="ORF">COCCADRAFT_113842</name>
</gene>
<feature type="non-terminal residue" evidence="1">
    <location>
        <position position="1"/>
    </location>
</feature>
<name>W6Y5R1_COCC2</name>
<evidence type="ECO:0000313" key="1">
    <source>
        <dbReference type="EMBL" id="EUC26621.1"/>
    </source>
</evidence>
<dbReference type="EMBL" id="KI965310">
    <property type="protein sequence ID" value="EUC26621.1"/>
    <property type="molecule type" value="Genomic_DNA"/>
</dbReference>
<dbReference type="HOGENOM" id="CLU_2996387_0_0_1"/>
<sequence length="58" mass="6400">YVDGGRTASEEKKWSVPWYNLNAILVTAGFFFPHDTSPPPPFGIGQHDAGGGYLLYKE</sequence>
<proteinExistence type="predicted"/>
<dbReference type="KEGG" id="bze:COCCADRAFT_113842"/>
<keyword evidence="2" id="KW-1185">Reference proteome</keyword>
<dbReference type="AlphaFoldDB" id="W6Y5R1"/>
<organism evidence="1 2">
    <name type="scientific">Cochliobolus carbonum (strain 26-R-13)</name>
    <name type="common">Maize leaf spot fungus</name>
    <name type="synonym">Bipolaris zeicola</name>
    <dbReference type="NCBI Taxonomy" id="930089"/>
    <lineage>
        <taxon>Eukaryota</taxon>
        <taxon>Fungi</taxon>
        <taxon>Dikarya</taxon>
        <taxon>Ascomycota</taxon>
        <taxon>Pezizomycotina</taxon>
        <taxon>Dothideomycetes</taxon>
        <taxon>Pleosporomycetidae</taxon>
        <taxon>Pleosporales</taxon>
        <taxon>Pleosporineae</taxon>
        <taxon>Pleosporaceae</taxon>
        <taxon>Bipolaris</taxon>
    </lineage>
</organism>
<dbReference type="OrthoDB" id="10425661at2759"/>
<protein>
    <submittedName>
        <fullName evidence="1">Uncharacterized protein</fullName>
    </submittedName>
</protein>
<evidence type="ECO:0000313" key="2">
    <source>
        <dbReference type="Proteomes" id="UP000053841"/>
    </source>
</evidence>
<accession>W6Y5R1</accession>
<dbReference type="Proteomes" id="UP000053841">
    <property type="component" value="Unassembled WGS sequence"/>
</dbReference>